<accession>A0A0B6YR86</accession>
<evidence type="ECO:0000313" key="2">
    <source>
        <dbReference type="EMBL" id="CEK57940.1"/>
    </source>
</evidence>
<feature type="chain" id="PRO_5002110833" evidence="1">
    <location>
        <begin position="26"/>
        <end position="59"/>
    </location>
</feature>
<dbReference type="AlphaFoldDB" id="A0A0B6YR86"/>
<feature type="non-terminal residue" evidence="2">
    <location>
        <position position="59"/>
    </location>
</feature>
<gene>
    <name evidence="2" type="primary">ORF31525</name>
</gene>
<feature type="signal peptide" evidence="1">
    <location>
        <begin position="1"/>
        <end position="25"/>
    </location>
</feature>
<protein>
    <submittedName>
        <fullName evidence="2">Uncharacterized protein</fullName>
    </submittedName>
</protein>
<sequence>MTRWGQRFCLCFCCLFILFVQINNANEKISVSEDYIQRLFDLVLENQARTDVPAAAGQT</sequence>
<keyword evidence="1" id="KW-0732">Signal</keyword>
<dbReference type="EMBL" id="HACG01011075">
    <property type="protein sequence ID" value="CEK57940.1"/>
    <property type="molecule type" value="Transcribed_RNA"/>
</dbReference>
<reference evidence="2" key="1">
    <citation type="submission" date="2014-12" db="EMBL/GenBank/DDBJ databases">
        <title>Insight into the proteome of Arion vulgaris.</title>
        <authorList>
            <person name="Aradska J."/>
            <person name="Bulat T."/>
            <person name="Smidak R."/>
            <person name="Sarate P."/>
            <person name="Gangsoo J."/>
            <person name="Sialana F."/>
            <person name="Bilban M."/>
            <person name="Lubec G."/>
        </authorList>
    </citation>
    <scope>NUCLEOTIDE SEQUENCE</scope>
    <source>
        <tissue evidence="2">Skin</tissue>
    </source>
</reference>
<organism evidence="2">
    <name type="scientific">Arion vulgaris</name>
    <dbReference type="NCBI Taxonomy" id="1028688"/>
    <lineage>
        <taxon>Eukaryota</taxon>
        <taxon>Metazoa</taxon>
        <taxon>Spiralia</taxon>
        <taxon>Lophotrochozoa</taxon>
        <taxon>Mollusca</taxon>
        <taxon>Gastropoda</taxon>
        <taxon>Heterobranchia</taxon>
        <taxon>Euthyneura</taxon>
        <taxon>Panpulmonata</taxon>
        <taxon>Eupulmonata</taxon>
        <taxon>Stylommatophora</taxon>
        <taxon>Helicina</taxon>
        <taxon>Arionoidea</taxon>
        <taxon>Arionidae</taxon>
        <taxon>Arion</taxon>
    </lineage>
</organism>
<evidence type="ECO:0000256" key="1">
    <source>
        <dbReference type="SAM" id="SignalP"/>
    </source>
</evidence>
<name>A0A0B6YR86_9EUPU</name>
<proteinExistence type="predicted"/>